<protein>
    <submittedName>
        <fullName evidence="2">Peptidase M23</fullName>
    </submittedName>
</protein>
<dbReference type="CDD" id="cd12797">
    <property type="entry name" value="M23_peptidase"/>
    <property type="match status" value="1"/>
</dbReference>
<feature type="domain" description="M23ase beta-sheet core" evidence="1">
    <location>
        <begin position="131"/>
        <end position="232"/>
    </location>
</feature>
<dbReference type="InterPro" id="IPR011055">
    <property type="entry name" value="Dup_hybrid_motif"/>
</dbReference>
<proteinExistence type="predicted"/>
<accession>A0A1D8B1H5</accession>
<dbReference type="AlphaFoldDB" id="A0A1D8B1H5"/>
<dbReference type="SUPFAM" id="SSF51261">
    <property type="entry name" value="Duplicated hybrid motif"/>
    <property type="match status" value="1"/>
</dbReference>
<dbReference type="STRING" id="178339.BH719_03190"/>
<dbReference type="InterPro" id="IPR016047">
    <property type="entry name" value="M23ase_b-sheet_dom"/>
</dbReference>
<dbReference type="RefSeq" id="WP_009743306.1">
    <property type="nucleotide sequence ID" value="NZ_CP017298.1"/>
</dbReference>
<evidence type="ECO:0000313" key="3">
    <source>
        <dbReference type="Proteomes" id="UP000095214"/>
    </source>
</evidence>
<dbReference type="EMBL" id="CP017298">
    <property type="protein sequence ID" value="AOS46986.1"/>
    <property type="molecule type" value="Genomic_DNA"/>
</dbReference>
<gene>
    <name evidence="2" type="ORF">BH719_03190</name>
</gene>
<organism evidence="2 3">
    <name type="scientific">Pauljensenia hongkongensis</name>
    <dbReference type="NCBI Taxonomy" id="178339"/>
    <lineage>
        <taxon>Bacteria</taxon>
        <taxon>Bacillati</taxon>
        <taxon>Actinomycetota</taxon>
        <taxon>Actinomycetes</taxon>
        <taxon>Actinomycetales</taxon>
        <taxon>Actinomycetaceae</taxon>
        <taxon>Pauljensenia</taxon>
    </lineage>
</organism>
<evidence type="ECO:0000313" key="2">
    <source>
        <dbReference type="EMBL" id="AOS46986.1"/>
    </source>
</evidence>
<dbReference type="PANTHER" id="PTHR21666">
    <property type="entry name" value="PEPTIDASE-RELATED"/>
    <property type="match status" value="1"/>
</dbReference>
<dbReference type="Pfam" id="PF01551">
    <property type="entry name" value="Peptidase_M23"/>
    <property type="match status" value="1"/>
</dbReference>
<name>A0A1D8B1H5_9ACTO</name>
<dbReference type="Gene3D" id="2.70.70.10">
    <property type="entry name" value="Glucose Permease (Domain IIA)"/>
    <property type="match status" value="1"/>
</dbReference>
<reference evidence="2 3" key="1">
    <citation type="submission" date="2016-09" db="EMBL/GenBank/DDBJ databases">
        <title>Complete genome sequence of Actinomyces hongkongensis HKU8.</title>
        <authorList>
            <person name="Gao Y.-X."/>
            <person name="Zhou Y.-Y."/>
            <person name="Xie Y."/>
            <person name="Wang M."/>
            <person name="Wang S.-J."/>
            <person name="Shen S.-G."/>
        </authorList>
    </citation>
    <scope>NUCLEOTIDE SEQUENCE [LARGE SCALE GENOMIC DNA]</scope>
    <source>
        <strain evidence="2 3">HKU8</strain>
    </source>
</reference>
<evidence type="ECO:0000259" key="1">
    <source>
        <dbReference type="Pfam" id="PF01551"/>
    </source>
</evidence>
<dbReference type="KEGG" id="phon:BH719_03190"/>
<dbReference type="PANTHER" id="PTHR21666:SF270">
    <property type="entry name" value="MUREIN HYDROLASE ACTIVATOR ENVC"/>
    <property type="match status" value="1"/>
</dbReference>
<sequence>MGFFGHIARATLIVGLAGATIAVPMTGRIGSATALTMPAMAMGAPPDRQSWAAGQVLPRASMLEGSLTAASRARVRAPVSMVGCASSAGADGTRSVNITTDTVYWPLAEGSFTITSPFMMRVSPVSGQLLQHEGIDMAAPLDTPVVAVYQGTVTEVAENSRSGAYVQIRHQRKDGTVFYSAYLHQYMNRITVKVGDQVTAGQTIGAVGNNGWSTGPHLHFEIHNEKDEPVDPEAWMAGVRAIYPGQEACQ</sequence>
<dbReference type="GO" id="GO:0004222">
    <property type="term" value="F:metalloendopeptidase activity"/>
    <property type="evidence" value="ECO:0007669"/>
    <property type="project" value="TreeGrafter"/>
</dbReference>
<dbReference type="Proteomes" id="UP000095214">
    <property type="component" value="Chromosome"/>
</dbReference>
<dbReference type="OrthoDB" id="1099523at2"/>
<dbReference type="InterPro" id="IPR050570">
    <property type="entry name" value="Cell_wall_metabolism_enzyme"/>
</dbReference>
<keyword evidence="3" id="KW-1185">Reference proteome</keyword>